<evidence type="ECO:0000313" key="6">
    <source>
        <dbReference type="Proteomes" id="UP001363010"/>
    </source>
</evidence>
<dbReference type="InterPro" id="IPR027417">
    <property type="entry name" value="P-loop_NTPase"/>
</dbReference>
<dbReference type="PANTHER" id="PTHR43158:SF2">
    <property type="entry name" value="SKFA PEPTIDE EXPORT ATP-BINDING PROTEIN SKFE"/>
    <property type="match status" value="1"/>
</dbReference>
<reference evidence="5 6" key="1">
    <citation type="submission" date="2024-03" db="EMBL/GenBank/DDBJ databases">
        <title>Novel species of the genus Variovorax.</title>
        <authorList>
            <person name="Liu Q."/>
            <person name="Xin Y.-H."/>
        </authorList>
    </citation>
    <scope>NUCLEOTIDE SEQUENCE [LARGE SCALE GENOMIC DNA]</scope>
    <source>
        <strain evidence="5 6">KACC 18501</strain>
    </source>
</reference>
<dbReference type="RefSeq" id="WP_340363093.1">
    <property type="nucleotide sequence ID" value="NZ_JBBKZV010000003.1"/>
</dbReference>
<dbReference type="SUPFAM" id="SSF52540">
    <property type="entry name" value="P-loop containing nucleoside triphosphate hydrolases"/>
    <property type="match status" value="1"/>
</dbReference>
<dbReference type="InterPro" id="IPR003439">
    <property type="entry name" value="ABC_transporter-like_ATP-bd"/>
</dbReference>
<dbReference type="Gene3D" id="3.40.50.300">
    <property type="entry name" value="P-loop containing nucleotide triphosphate hydrolases"/>
    <property type="match status" value="1"/>
</dbReference>
<keyword evidence="1" id="KW-0472">Membrane</keyword>
<dbReference type="Pfam" id="PF00005">
    <property type="entry name" value="ABC_tran"/>
    <property type="match status" value="1"/>
</dbReference>
<keyword evidence="2" id="KW-0547">Nucleotide-binding</keyword>
<dbReference type="EMBL" id="JBBKZV010000003">
    <property type="protein sequence ID" value="MEJ8822048.1"/>
    <property type="molecule type" value="Genomic_DNA"/>
</dbReference>
<dbReference type="PANTHER" id="PTHR43158">
    <property type="entry name" value="SKFA PEPTIDE EXPORT ATP-BINDING PROTEIN SKFE"/>
    <property type="match status" value="1"/>
</dbReference>
<proteinExistence type="predicted"/>
<dbReference type="GO" id="GO:0005524">
    <property type="term" value="F:ATP binding"/>
    <property type="evidence" value="ECO:0007669"/>
    <property type="project" value="UniProtKB-KW"/>
</dbReference>
<evidence type="ECO:0000256" key="2">
    <source>
        <dbReference type="ARBA" id="ARBA00022741"/>
    </source>
</evidence>
<sequence>MTTPHDAVLHLQDLGFAYPAQPPLATRWTTSIGAGITLLHGDTGSGKSTLLRIMAGTLAATGRLSIAGIRLDTAAEAYRRNVFFIDPDTDAFDKVTALECSASLRDGDTHFDAFRWQALVEGFALTPHIGKPMFMLSTGSKRKVWLAAALASSRPLTLLDEPTGGLDAASIRCLWRTLAGMSRESGRAVVVASGERVTGIPLAATIELPLQTGARHAQRQG</sequence>
<dbReference type="PROSITE" id="PS50893">
    <property type="entry name" value="ABC_TRANSPORTER_2"/>
    <property type="match status" value="1"/>
</dbReference>
<keyword evidence="3 5" id="KW-0067">ATP-binding</keyword>
<feature type="domain" description="ABC transporter" evidence="4">
    <location>
        <begin position="9"/>
        <end position="221"/>
    </location>
</feature>
<organism evidence="5 6">
    <name type="scientific">Variovorax humicola</name>
    <dbReference type="NCBI Taxonomy" id="1769758"/>
    <lineage>
        <taxon>Bacteria</taxon>
        <taxon>Pseudomonadati</taxon>
        <taxon>Pseudomonadota</taxon>
        <taxon>Betaproteobacteria</taxon>
        <taxon>Burkholderiales</taxon>
        <taxon>Comamonadaceae</taxon>
        <taxon>Variovorax</taxon>
    </lineage>
</organism>
<name>A0ABU8VX92_9BURK</name>
<keyword evidence="1" id="KW-1003">Cell membrane</keyword>
<comment type="caution">
    <text evidence="5">The sequence shown here is derived from an EMBL/GenBank/DDBJ whole genome shotgun (WGS) entry which is preliminary data.</text>
</comment>
<evidence type="ECO:0000313" key="5">
    <source>
        <dbReference type="EMBL" id="MEJ8822048.1"/>
    </source>
</evidence>
<accession>A0ABU8VX92</accession>
<evidence type="ECO:0000256" key="3">
    <source>
        <dbReference type="ARBA" id="ARBA00022840"/>
    </source>
</evidence>
<gene>
    <name evidence="5" type="ORF">WKW80_08350</name>
</gene>
<protein>
    <submittedName>
        <fullName evidence="5">ATP-binding cassette domain-containing protein</fullName>
    </submittedName>
</protein>
<dbReference type="InterPro" id="IPR003593">
    <property type="entry name" value="AAA+_ATPase"/>
</dbReference>
<evidence type="ECO:0000256" key="1">
    <source>
        <dbReference type="ARBA" id="ARBA00022475"/>
    </source>
</evidence>
<evidence type="ECO:0000259" key="4">
    <source>
        <dbReference type="PROSITE" id="PS50893"/>
    </source>
</evidence>
<dbReference type="SMART" id="SM00382">
    <property type="entry name" value="AAA"/>
    <property type="match status" value="1"/>
</dbReference>
<dbReference type="Proteomes" id="UP001363010">
    <property type="component" value="Unassembled WGS sequence"/>
</dbReference>
<keyword evidence="6" id="KW-1185">Reference proteome</keyword>